<evidence type="ECO:0000313" key="3">
    <source>
        <dbReference type="Proteomes" id="UP000002035"/>
    </source>
</evidence>
<feature type="region of interest" description="Disordered" evidence="1">
    <location>
        <begin position="1"/>
        <end position="63"/>
    </location>
</feature>
<dbReference type="OMA" id="RLPWEWY"/>
<dbReference type="OrthoDB" id="5422510at2759"/>
<organism evidence="2 3">
    <name type="scientific">Arthroderma otae (strain ATCC MYA-4605 / CBS 113480)</name>
    <name type="common">Microsporum canis</name>
    <dbReference type="NCBI Taxonomy" id="554155"/>
    <lineage>
        <taxon>Eukaryota</taxon>
        <taxon>Fungi</taxon>
        <taxon>Dikarya</taxon>
        <taxon>Ascomycota</taxon>
        <taxon>Pezizomycotina</taxon>
        <taxon>Eurotiomycetes</taxon>
        <taxon>Eurotiomycetidae</taxon>
        <taxon>Onygenales</taxon>
        <taxon>Arthrodermataceae</taxon>
        <taxon>Microsporum</taxon>
    </lineage>
</organism>
<dbReference type="EMBL" id="DS995702">
    <property type="protein sequence ID" value="EEQ29534.1"/>
    <property type="molecule type" value="Genomic_DNA"/>
</dbReference>
<feature type="region of interest" description="Disordered" evidence="1">
    <location>
        <begin position="459"/>
        <end position="482"/>
    </location>
</feature>
<accession>C5FJB3</accession>
<dbReference type="GeneID" id="9226494"/>
<name>C5FJB3_ARTOC</name>
<dbReference type="Proteomes" id="UP000002035">
    <property type="component" value="Unassembled WGS sequence"/>
</dbReference>
<keyword evidence="3" id="KW-1185">Reference proteome</keyword>
<dbReference type="STRING" id="554155.C5FJB3"/>
<proteinExistence type="predicted"/>
<evidence type="ECO:0000256" key="1">
    <source>
        <dbReference type="SAM" id="MobiDB-lite"/>
    </source>
</evidence>
<dbReference type="PANTHER" id="PTHR42032:SF1">
    <property type="entry name" value="YALI0E30679P"/>
    <property type="match status" value="1"/>
</dbReference>
<dbReference type="eggNOG" id="ENOG502RXR7">
    <property type="taxonomic scope" value="Eukaryota"/>
</dbReference>
<feature type="compositionally biased region" description="Polar residues" evidence="1">
    <location>
        <begin position="47"/>
        <end position="63"/>
    </location>
</feature>
<dbReference type="PANTHER" id="PTHR42032">
    <property type="entry name" value="YALI0E30679P"/>
    <property type="match status" value="1"/>
</dbReference>
<reference evidence="3" key="1">
    <citation type="journal article" date="2012" name="MBio">
        <title>Comparative genome analysis of Trichophyton rubrum and related dermatophytes reveals candidate genes involved in infection.</title>
        <authorList>
            <person name="Martinez D.A."/>
            <person name="Oliver B.G."/>
            <person name="Graeser Y."/>
            <person name="Goldberg J.M."/>
            <person name="Li W."/>
            <person name="Martinez-Rossi N.M."/>
            <person name="Monod M."/>
            <person name="Shelest E."/>
            <person name="Barton R.C."/>
            <person name="Birch E."/>
            <person name="Brakhage A.A."/>
            <person name="Chen Z."/>
            <person name="Gurr S.J."/>
            <person name="Heiman D."/>
            <person name="Heitman J."/>
            <person name="Kosti I."/>
            <person name="Rossi A."/>
            <person name="Saif S."/>
            <person name="Samalova M."/>
            <person name="Saunders C.W."/>
            <person name="Shea T."/>
            <person name="Summerbell R.C."/>
            <person name="Xu J."/>
            <person name="Young S."/>
            <person name="Zeng Q."/>
            <person name="Birren B.W."/>
            <person name="Cuomo C.A."/>
            <person name="White T.C."/>
        </authorList>
    </citation>
    <scope>NUCLEOTIDE SEQUENCE [LARGE SCALE GENOMIC DNA]</scope>
    <source>
        <strain evidence="3">ATCC MYA-4605 / CBS 113480</strain>
    </source>
</reference>
<protein>
    <submittedName>
        <fullName evidence="2">Uncharacterized protein</fullName>
    </submittedName>
</protein>
<feature type="compositionally biased region" description="Basic and acidic residues" evidence="1">
    <location>
        <begin position="1"/>
        <end position="12"/>
    </location>
</feature>
<dbReference type="HOGENOM" id="CLU_025640_2_0_1"/>
<dbReference type="VEuPathDB" id="FungiDB:MCYG_02353"/>
<feature type="region of interest" description="Disordered" evidence="1">
    <location>
        <begin position="175"/>
        <end position="206"/>
    </location>
</feature>
<evidence type="ECO:0000313" key="2">
    <source>
        <dbReference type="EMBL" id="EEQ29534.1"/>
    </source>
</evidence>
<sequence length="482" mass="54123">MDEARTEQEPYQHHQGPVASHAASRVKSPSTVRRRNVRSNSNVNGFAPSSSTPGRLRRSSTFSDAVSETRRSIKSSTDDLFFPRASNNVGGSNLNNTDSHWHSSPLLLALLPGLGGLLFHNGAAVFTDISLLSIAAVFLNWSVRLPWEWYFAAQERVQLAPAAFDIEDLEASDAKVEKSQESTKNSSPLDKLENEGGPRSTSYQKEQTAAYKSAKRELHTHELSALALCFLFPVLAAYLLHSVRLQLSRPSEGLVSNYSLTLFLLAAEIRPVSHLLKMVQARTLYLQRVVASNHLRTLNDTALESEPVLELSKRLEELESRLSIGNSELTFIEESHTPNPGRDLVAEVRKATQGDIDALDKVIRSQERRCSAISVKLDAHIRTVNSYMADLNPLFTVKSQGKTRHEYNFKYSPLLRNVISTIISLTTTPLRVAWSIVQLPMYPFSWAYRWAMQSSGSREKKRTRKLRTAQLPRKEWNQNPFG</sequence>
<dbReference type="RefSeq" id="XP_002849419.1">
    <property type="nucleotide sequence ID" value="XM_002849373.1"/>
</dbReference>
<gene>
    <name evidence="2" type="ORF">MCYG_02353</name>
</gene>
<dbReference type="AlphaFoldDB" id="C5FJB3"/>